<evidence type="ECO:0000256" key="2">
    <source>
        <dbReference type="SAM" id="MobiDB-lite"/>
    </source>
</evidence>
<dbReference type="AlphaFoldDB" id="A0A8H5EVD0"/>
<dbReference type="InterPro" id="IPR006600">
    <property type="entry name" value="HTH_CenpB_DNA-bd_dom"/>
</dbReference>
<dbReference type="PANTHER" id="PTHR19303:SF73">
    <property type="entry name" value="PROTEIN PDC2"/>
    <property type="match status" value="1"/>
</dbReference>
<dbReference type="SUPFAM" id="SSF46689">
    <property type="entry name" value="Homeodomain-like"/>
    <property type="match status" value="1"/>
</dbReference>
<dbReference type="InterPro" id="IPR004875">
    <property type="entry name" value="DDE_SF_endonuclease_dom"/>
</dbReference>
<name>A0A8H5EVD0_9AGAR</name>
<keyword evidence="1" id="KW-0238">DNA-binding</keyword>
<dbReference type="PANTHER" id="PTHR19303">
    <property type="entry name" value="TRANSPOSON"/>
    <property type="match status" value="1"/>
</dbReference>
<dbReference type="PROSITE" id="PS51253">
    <property type="entry name" value="HTH_CENPB"/>
    <property type="match status" value="1"/>
</dbReference>
<proteinExistence type="predicted"/>
<dbReference type="Pfam" id="PF03184">
    <property type="entry name" value="DDE_1"/>
    <property type="match status" value="1"/>
</dbReference>
<organism evidence="4 5">
    <name type="scientific">Tetrapyrgos nigripes</name>
    <dbReference type="NCBI Taxonomy" id="182062"/>
    <lineage>
        <taxon>Eukaryota</taxon>
        <taxon>Fungi</taxon>
        <taxon>Dikarya</taxon>
        <taxon>Basidiomycota</taxon>
        <taxon>Agaricomycotina</taxon>
        <taxon>Agaricomycetes</taxon>
        <taxon>Agaricomycetidae</taxon>
        <taxon>Agaricales</taxon>
        <taxon>Marasmiineae</taxon>
        <taxon>Marasmiaceae</taxon>
        <taxon>Tetrapyrgos</taxon>
    </lineage>
</organism>
<dbReference type="SMART" id="SM00674">
    <property type="entry name" value="CENPB"/>
    <property type="match status" value="1"/>
</dbReference>
<evidence type="ECO:0000256" key="1">
    <source>
        <dbReference type="ARBA" id="ARBA00023125"/>
    </source>
</evidence>
<dbReference type="Proteomes" id="UP000559256">
    <property type="component" value="Unassembled WGS sequence"/>
</dbReference>
<feature type="compositionally biased region" description="Basic residues" evidence="2">
    <location>
        <begin position="11"/>
        <end position="26"/>
    </location>
</feature>
<dbReference type="GO" id="GO:0003677">
    <property type="term" value="F:DNA binding"/>
    <property type="evidence" value="ECO:0007669"/>
    <property type="project" value="UniProtKB-KW"/>
</dbReference>
<evidence type="ECO:0000313" key="4">
    <source>
        <dbReference type="EMBL" id="KAF5313799.1"/>
    </source>
</evidence>
<evidence type="ECO:0000259" key="3">
    <source>
        <dbReference type="PROSITE" id="PS51253"/>
    </source>
</evidence>
<reference evidence="4 5" key="1">
    <citation type="journal article" date="2020" name="ISME J.">
        <title>Uncovering the hidden diversity of litter-decomposition mechanisms in mushroom-forming fungi.</title>
        <authorList>
            <person name="Floudas D."/>
            <person name="Bentzer J."/>
            <person name="Ahren D."/>
            <person name="Johansson T."/>
            <person name="Persson P."/>
            <person name="Tunlid A."/>
        </authorList>
    </citation>
    <scope>NUCLEOTIDE SEQUENCE [LARGE SCALE GENOMIC DNA]</scope>
    <source>
        <strain evidence="4 5">CBS 291.85</strain>
    </source>
</reference>
<sequence length="305" mass="35209">MNRTVRNNTAKPKKNKPKGLHKKNNKPKTSAQSTQTQCQNLTLYDWLQVIDYIDDHPELTQLQIVNYFSSCPDSEGGALKFSQGTLSKKLKSDAKAELRERAQSHPDALSGKRARIVTRPDVERCLVIWVESMENRGETVTGPMLSEKRRRIEEMLKVPDEERLKGSGWLTSFKKAYHMHERRHHGEAGSVDLSAVEQERKVLQVVLAKFKPEDRWNADETSFFPSLAPDRGLCTRELSGKKKSKFRISVLVITNQTGTEKQKLLFIGCYARPRCFNKKDPARMRPPLYYHFNKKAWMTMVIFEE</sequence>
<dbReference type="EMBL" id="JAACJM010000521">
    <property type="protein sequence ID" value="KAF5313799.1"/>
    <property type="molecule type" value="Genomic_DNA"/>
</dbReference>
<comment type="caution">
    <text evidence="4">The sequence shown here is derived from an EMBL/GenBank/DDBJ whole genome shotgun (WGS) entry which is preliminary data.</text>
</comment>
<dbReference type="Gene3D" id="1.10.10.60">
    <property type="entry name" value="Homeodomain-like"/>
    <property type="match status" value="1"/>
</dbReference>
<keyword evidence="5" id="KW-1185">Reference proteome</keyword>
<dbReference type="Pfam" id="PF03221">
    <property type="entry name" value="HTH_Tnp_Tc5"/>
    <property type="match status" value="1"/>
</dbReference>
<evidence type="ECO:0000313" key="5">
    <source>
        <dbReference type="Proteomes" id="UP000559256"/>
    </source>
</evidence>
<dbReference type="OrthoDB" id="3041592at2759"/>
<feature type="region of interest" description="Disordered" evidence="2">
    <location>
        <begin position="1"/>
        <end position="35"/>
    </location>
</feature>
<protein>
    <recommendedName>
        <fullName evidence="3">HTH CENPB-type domain-containing protein</fullName>
    </recommendedName>
</protein>
<dbReference type="GO" id="GO:0005634">
    <property type="term" value="C:nucleus"/>
    <property type="evidence" value="ECO:0007669"/>
    <property type="project" value="TreeGrafter"/>
</dbReference>
<accession>A0A8H5EVD0</accession>
<feature type="domain" description="HTH CENPB-type" evidence="3">
    <location>
        <begin position="110"/>
        <end position="183"/>
    </location>
</feature>
<dbReference type="InterPro" id="IPR050863">
    <property type="entry name" value="CenT-Element_Derived"/>
</dbReference>
<dbReference type="InterPro" id="IPR009057">
    <property type="entry name" value="Homeodomain-like_sf"/>
</dbReference>
<gene>
    <name evidence="4" type="ORF">D9758_019031</name>
</gene>